<evidence type="ECO:0000256" key="8">
    <source>
        <dbReference type="PROSITE-ProRule" id="PRU00284"/>
    </source>
</evidence>
<dbReference type="PROSITE" id="PS50885">
    <property type="entry name" value="HAMP"/>
    <property type="match status" value="1"/>
</dbReference>
<feature type="domain" description="Methyl-accepting transducer" evidence="10">
    <location>
        <begin position="274"/>
        <end position="510"/>
    </location>
</feature>
<dbReference type="SMART" id="SM00283">
    <property type="entry name" value="MA"/>
    <property type="match status" value="1"/>
</dbReference>
<evidence type="ECO:0000256" key="9">
    <source>
        <dbReference type="SAM" id="Phobius"/>
    </source>
</evidence>
<dbReference type="GO" id="GO:0007165">
    <property type="term" value="P:signal transduction"/>
    <property type="evidence" value="ECO:0007669"/>
    <property type="project" value="UniProtKB-KW"/>
</dbReference>
<dbReference type="InterPro" id="IPR033480">
    <property type="entry name" value="sCache_2"/>
</dbReference>
<keyword evidence="2" id="KW-1003">Cell membrane</keyword>
<sequence length="546" mass="58189">MEKSAALSLKGRLTGLLGLVALLVVVVGLIAVFTQRSTMIQDRKDKIRNIVESASSVVGYYEEQAANGKMSEAAAKAQAVAALNKARYDTKEYIFAFDANLRYVAHGVKPQIAGKDLHDFKDPTGVNMGELFSRALSEGGGKGFVEYVWDKPGFDSPQPKISFITTTSGWKWIIGTGIYMDDVNRAFFHDLMILVGEVVAALIVVLVLILLLMRSILGQLGADPSVTLQVVKRIADKSLDDPVPVAKGDTGSLMAAVGHMQDELRTLVQQILNGSVHLSDMSATVHRNADVVASGSDEQSQAATSMAASVEELTVSINHIADHAADARELSQTSGRLSQEGGEVIASAVGEMRRINESVDQASVTIAELTNKTQTISAIMQVIKDIADQTNLLALNAAIEAARAGEMGRGFAVVADEVRKLSERTGSATQEIAGMIQDIQTSSESSRITMEEAVSRVKTGLDLAEQGGKAIEEIRNSASRVVTVVNEISSALKEQGQASQDIAQLVERIAQSSSANAEAAQTVSSSIEQVSSEAASLRSVVSRFRL</sequence>
<reference evidence="12" key="2">
    <citation type="submission" date="2020-09" db="EMBL/GenBank/DDBJ databases">
        <authorList>
            <person name="Sun Q."/>
            <person name="Kim S."/>
        </authorList>
    </citation>
    <scope>NUCLEOTIDE SEQUENCE</scope>
    <source>
        <strain evidence="12">KCTC 32182</strain>
    </source>
</reference>
<comment type="caution">
    <text evidence="12">The sequence shown here is derived from an EMBL/GenBank/DDBJ whole genome shotgun (WGS) entry which is preliminary data.</text>
</comment>
<accession>A0A918P3X3</accession>
<evidence type="ECO:0000313" key="12">
    <source>
        <dbReference type="EMBL" id="GGY18203.1"/>
    </source>
</evidence>
<keyword evidence="5 9" id="KW-0472">Membrane</keyword>
<proteinExistence type="inferred from homology"/>
<evidence type="ECO:0000259" key="10">
    <source>
        <dbReference type="PROSITE" id="PS50111"/>
    </source>
</evidence>
<dbReference type="SUPFAM" id="SSF58104">
    <property type="entry name" value="Methyl-accepting chemotaxis protein (MCP) signaling domain"/>
    <property type="match status" value="1"/>
</dbReference>
<dbReference type="PRINTS" id="PR00260">
    <property type="entry name" value="CHEMTRNSDUCR"/>
</dbReference>
<dbReference type="CDD" id="cd11386">
    <property type="entry name" value="MCP_signal"/>
    <property type="match status" value="1"/>
</dbReference>
<dbReference type="PROSITE" id="PS50111">
    <property type="entry name" value="CHEMOTAXIS_TRANSDUC_2"/>
    <property type="match status" value="1"/>
</dbReference>
<evidence type="ECO:0000256" key="4">
    <source>
        <dbReference type="ARBA" id="ARBA00022989"/>
    </source>
</evidence>
<organism evidence="12 13">
    <name type="scientific">Paludibacterium paludis</name>
    <dbReference type="NCBI Taxonomy" id="1225769"/>
    <lineage>
        <taxon>Bacteria</taxon>
        <taxon>Pseudomonadati</taxon>
        <taxon>Pseudomonadota</taxon>
        <taxon>Betaproteobacteria</taxon>
        <taxon>Neisseriales</taxon>
        <taxon>Chromobacteriaceae</taxon>
        <taxon>Paludibacterium</taxon>
    </lineage>
</organism>
<gene>
    <name evidence="12" type="primary">mcp40H-5</name>
    <name evidence="12" type="ORF">GCM10011289_22050</name>
</gene>
<evidence type="ECO:0000256" key="1">
    <source>
        <dbReference type="ARBA" id="ARBA00004651"/>
    </source>
</evidence>
<comment type="subcellular location">
    <subcellularLocation>
        <location evidence="1">Cell membrane</location>
        <topology evidence="1">Multi-pass membrane protein</topology>
    </subcellularLocation>
</comment>
<dbReference type="GO" id="GO:0006935">
    <property type="term" value="P:chemotaxis"/>
    <property type="evidence" value="ECO:0007669"/>
    <property type="project" value="InterPro"/>
</dbReference>
<keyword evidence="6 8" id="KW-0807">Transducer</keyword>
<feature type="transmembrane region" description="Helical" evidence="9">
    <location>
        <begin position="12"/>
        <end position="34"/>
    </location>
</feature>
<dbReference type="Gene3D" id="1.10.287.950">
    <property type="entry name" value="Methyl-accepting chemotaxis protein"/>
    <property type="match status" value="1"/>
</dbReference>
<protein>
    <submittedName>
        <fullName evidence="12">Chemotaxis protein</fullName>
    </submittedName>
</protein>
<reference evidence="12" key="1">
    <citation type="journal article" date="2014" name="Int. J. Syst. Evol. Microbiol.">
        <title>Complete genome sequence of Corynebacterium casei LMG S-19264T (=DSM 44701T), isolated from a smear-ripened cheese.</title>
        <authorList>
            <consortium name="US DOE Joint Genome Institute (JGI-PGF)"/>
            <person name="Walter F."/>
            <person name="Albersmeier A."/>
            <person name="Kalinowski J."/>
            <person name="Ruckert C."/>
        </authorList>
    </citation>
    <scope>NUCLEOTIDE SEQUENCE</scope>
    <source>
        <strain evidence="12">KCTC 32182</strain>
    </source>
</reference>
<dbReference type="RefSeq" id="WP_189534245.1">
    <property type="nucleotide sequence ID" value="NZ_BMYX01000012.1"/>
</dbReference>
<feature type="transmembrane region" description="Helical" evidence="9">
    <location>
        <begin position="191"/>
        <end position="213"/>
    </location>
</feature>
<dbReference type="AlphaFoldDB" id="A0A918P3X3"/>
<evidence type="ECO:0000256" key="5">
    <source>
        <dbReference type="ARBA" id="ARBA00023136"/>
    </source>
</evidence>
<evidence type="ECO:0000256" key="7">
    <source>
        <dbReference type="ARBA" id="ARBA00029447"/>
    </source>
</evidence>
<evidence type="ECO:0000256" key="6">
    <source>
        <dbReference type="ARBA" id="ARBA00023224"/>
    </source>
</evidence>
<dbReference type="GO" id="GO:0004888">
    <property type="term" value="F:transmembrane signaling receptor activity"/>
    <property type="evidence" value="ECO:0007669"/>
    <property type="project" value="InterPro"/>
</dbReference>
<evidence type="ECO:0000256" key="2">
    <source>
        <dbReference type="ARBA" id="ARBA00022475"/>
    </source>
</evidence>
<dbReference type="PANTHER" id="PTHR32089:SF119">
    <property type="entry name" value="METHYL-ACCEPTING CHEMOTAXIS PROTEIN CTPL"/>
    <property type="match status" value="1"/>
</dbReference>
<evidence type="ECO:0000313" key="13">
    <source>
        <dbReference type="Proteomes" id="UP000645257"/>
    </source>
</evidence>
<feature type="domain" description="HAMP" evidence="11">
    <location>
        <begin position="229"/>
        <end position="269"/>
    </location>
</feature>
<dbReference type="InterPro" id="IPR004089">
    <property type="entry name" value="MCPsignal_dom"/>
</dbReference>
<dbReference type="FunFam" id="1.10.287.950:FF:000001">
    <property type="entry name" value="Methyl-accepting chemotaxis sensory transducer"/>
    <property type="match status" value="1"/>
</dbReference>
<dbReference type="InterPro" id="IPR004090">
    <property type="entry name" value="Chemotax_Me-accpt_rcpt"/>
</dbReference>
<comment type="similarity">
    <text evidence="7">Belongs to the methyl-accepting chemotaxis (MCP) protein family.</text>
</comment>
<evidence type="ECO:0000256" key="3">
    <source>
        <dbReference type="ARBA" id="ARBA00022692"/>
    </source>
</evidence>
<keyword evidence="13" id="KW-1185">Reference proteome</keyword>
<dbReference type="InterPro" id="IPR003660">
    <property type="entry name" value="HAMP_dom"/>
</dbReference>
<dbReference type="Pfam" id="PF00015">
    <property type="entry name" value="MCPsignal"/>
    <property type="match status" value="1"/>
</dbReference>
<keyword evidence="4 9" id="KW-1133">Transmembrane helix</keyword>
<dbReference type="GO" id="GO:0005886">
    <property type="term" value="C:plasma membrane"/>
    <property type="evidence" value="ECO:0007669"/>
    <property type="project" value="UniProtKB-SubCell"/>
</dbReference>
<dbReference type="SMART" id="SM01049">
    <property type="entry name" value="Cache_2"/>
    <property type="match status" value="1"/>
</dbReference>
<dbReference type="Pfam" id="PF17200">
    <property type="entry name" value="sCache_2"/>
    <property type="match status" value="1"/>
</dbReference>
<dbReference type="Gene3D" id="3.30.450.20">
    <property type="entry name" value="PAS domain"/>
    <property type="match status" value="1"/>
</dbReference>
<dbReference type="Proteomes" id="UP000645257">
    <property type="component" value="Unassembled WGS sequence"/>
</dbReference>
<name>A0A918P3X3_9NEIS</name>
<keyword evidence="3 9" id="KW-0812">Transmembrane</keyword>
<dbReference type="EMBL" id="BMYX01000012">
    <property type="protein sequence ID" value="GGY18203.1"/>
    <property type="molecule type" value="Genomic_DNA"/>
</dbReference>
<dbReference type="PANTHER" id="PTHR32089">
    <property type="entry name" value="METHYL-ACCEPTING CHEMOTAXIS PROTEIN MCPB"/>
    <property type="match status" value="1"/>
</dbReference>
<evidence type="ECO:0000259" key="11">
    <source>
        <dbReference type="PROSITE" id="PS50885"/>
    </source>
</evidence>